<evidence type="ECO:0008006" key="3">
    <source>
        <dbReference type="Google" id="ProtNLM"/>
    </source>
</evidence>
<keyword evidence="2" id="KW-1185">Reference proteome</keyword>
<evidence type="ECO:0000313" key="2">
    <source>
        <dbReference type="Proteomes" id="UP000199256"/>
    </source>
</evidence>
<reference evidence="2" key="1">
    <citation type="submission" date="2016-10" db="EMBL/GenBank/DDBJ databases">
        <authorList>
            <person name="Varghese N."/>
            <person name="Submissions S."/>
        </authorList>
    </citation>
    <scope>NUCLEOTIDE SEQUENCE [LARGE SCALE GENOMIC DNA]</scope>
    <source>
        <strain evidence="2">DSM 241</strain>
    </source>
</reference>
<protein>
    <recommendedName>
        <fullName evidence="3">Regulatory protein, RpfE type</fullName>
    </recommendedName>
</protein>
<dbReference type="PIRSF" id="PIRSF015283">
    <property type="entry name" value="Regulatory_RpfE"/>
    <property type="match status" value="1"/>
</dbReference>
<dbReference type="InterPro" id="IPR016631">
    <property type="entry name" value="Regulatory_RpfE"/>
</dbReference>
<name>A0A1H7PIZ9_9GAMM</name>
<dbReference type="EMBL" id="FOAA01000014">
    <property type="protein sequence ID" value="SEL35265.1"/>
    <property type="molecule type" value="Genomic_DNA"/>
</dbReference>
<dbReference type="OrthoDB" id="5295974at2"/>
<gene>
    <name evidence="1" type="ORF">SAMN05444515_11430</name>
</gene>
<dbReference type="STRING" id="1396821.SAMN05444515_11430"/>
<dbReference type="AlphaFoldDB" id="A0A1H7PIZ9"/>
<proteinExistence type="predicted"/>
<accession>A0A1H7PIZ9</accession>
<organism evidence="1 2">
    <name type="scientific">Ectothiorhodospira marina</name>
    <dbReference type="NCBI Taxonomy" id="1396821"/>
    <lineage>
        <taxon>Bacteria</taxon>
        <taxon>Pseudomonadati</taxon>
        <taxon>Pseudomonadota</taxon>
        <taxon>Gammaproteobacteria</taxon>
        <taxon>Chromatiales</taxon>
        <taxon>Ectothiorhodospiraceae</taxon>
        <taxon>Ectothiorhodospira</taxon>
    </lineage>
</organism>
<evidence type="ECO:0000313" key="1">
    <source>
        <dbReference type="EMBL" id="SEL35265.1"/>
    </source>
</evidence>
<dbReference type="Proteomes" id="UP000199256">
    <property type="component" value="Unassembled WGS sequence"/>
</dbReference>
<dbReference type="RefSeq" id="WP_090254636.1">
    <property type="nucleotide sequence ID" value="NZ_FOAA01000014.1"/>
</dbReference>
<sequence length="353" mass="38818">MTQSTLHLFIPGLLHRVPEWLASYGEVGRYPALEWLLSRGALTPSRGWPSETTLCRLFGITEGTPAGALTRMASHPDDPLTGHWLCADPVHLEAGIDDLVLTDASRLSLSVDEAQALVGQVNEHFTHRPWTLEASTADHWHMHLSEATDPGLQTTPLSAAVGQRISQLLPRKSPRADVWLQDLNELQMLLFPASVNQEREGRGLKPVNSLWIWGEAPLPTAPAQPPLAAAFGQGPLLEGLCRWARVPCQALPENAQVLLDTREDVRSGGDALVVLDDVWAQAAYDDLPAWQTGVEALERRWFEPLLKAMQRGRVRRLHLHAGDGQVAILGPGGRWRFWRGSRSLGDLLGGEAP</sequence>